<sequence>MAVTVSVVIPTAGRPSLTRAISSVQCQTRPVLEIIVVVDHDRTMSIPVDDRITLIRTGSAQGAAVSRQRGIDVARGDVIALLDDDDEWYPDKLARQLATVEHTGDRNWVASSRVTVLGPASRRRTWPRRLIGPGESVTDYLFRVGRVGAGDVLLQTSTLCFPTELGRRFRWDGHVDAVHDEPSWLITVQRGSPDVRWIHVPAVLGVYHVDGRSVSRSGQDRTDDYIRWGLCHLNGESPRILGDYLCTSPVSAAVSAMSLAGINRAIRASLRHGRPGLPALTYAVLNGVRVGAVRLRAAIRR</sequence>
<evidence type="ECO:0000313" key="2">
    <source>
        <dbReference type="EMBL" id="BBZ34864.1"/>
    </source>
</evidence>
<dbReference type="Proteomes" id="UP000466931">
    <property type="component" value="Chromosome"/>
</dbReference>
<dbReference type="AlphaFoldDB" id="A0A7I7Y0J0"/>
<name>A0A7I7Y0J0_9MYCO</name>
<dbReference type="SUPFAM" id="SSF53448">
    <property type="entry name" value="Nucleotide-diphospho-sugar transferases"/>
    <property type="match status" value="1"/>
</dbReference>
<dbReference type="Gene3D" id="3.90.550.10">
    <property type="entry name" value="Spore Coat Polysaccharide Biosynthesis Protein SpsA, Chain A"/>
    <property type="match status" value="1"/>
</dbReference>
<organism evidence="2 3">
    <name type="scientific">Mycolicibacterium confluentis</name>
    <dbReference type="NCBI Taxonomy" id="28047"/>
    <lineage>
        <taxon>Bacteria</taxon>
        <taxon>Bacillati</taxon>
        <taxon>Actinomycetota</taxon>
        <taxon>Actinomycetes</taxon>
        <taxon>Mycobacteriales</taxon>
        <taxon>Mycobacteriaceae</taxon>
        <taxon>Mycolicibacterium</taxon>
    </lineage>
</organism>
<dbReference type="InterPro" id="IPR050834">
    <property type="entry name" value="Glycosyltransf_2"/>
</dbReference>
<dbReference type="Pfam" id="PF00535">
    <property type="entry name" value="Glycos_transf_2"/>
    <property type="match status" value="1"/>
</dbReference>
<dbReference type="OrthoDB" id="2676521at2"/>
<dbReference type="CDD" id="cd00761">
    <property type="entry name" value="Glyco_tranf_GTA_type"/>
    <property type="match status" value="1"/>
</dbReference>
<dbReference type="EMBL" id="AP022612">
    <property type="protein sequence ID" value="BBZ34864.1"/>
    <property type="molecule type" value="Genomic_DNA"/>
</dbReference>
<dbReference type="InterPro" id="IPR001173">
    <property type="entry name" value="Glyco_trans_2-like"/>
</dbReference>
<gene>
    <name evidence="2" type="ORF">MCNF_34690</name>
</gene>
<protein>
    <submittedName>
        <fullName evidence="2">Glycosyl transferase</fullName>
    </submittedName>
</protein>
<feature type="domain" description="Glycosyltransferase 2-like" evidence="1">
    <location>
        <begin position="6"/>
        <end position="127"/>
    </location>
</feature>
<dbReference type="GO" id="GO:0016740">
    <property type="term" value="F:transferase activity"/>
    <property type="evidence" value="ECO:0007669"/>
    <property type="project" value="UniProtKB-KW"/>
</dbReference>
<keyword evidence="3" id="KW-1185">Reference proteome</keyword>
<dbReference type="PANTHER" id="PTHR43685">
    <property type="entry name" value="GLYCOSYLTRANSFERASE"/>
    <property type="match status" value="1"/>
</dbReference>
<evidence type="ECO:0000259" key="1">
    <source>
        <dbReference type="Pfam" id="PF00535"/>
    </source>
</evidence>
<dbReference type="InterPro" id="IPR029044">
    <property type="entry name" value="Nucleotide-diphossugar_trans"/>
</dbReference>
<keyword evidence="2" id="KW-0808">Transferase</keyword>
<dbReference type="PANTHER" id="PTHR43685:SF2">
    <property type="entry name" value="GLYCOSYLTRANSFERASE 2-LIKE DOMAIN-CONTAINING PROTEIN"/>
    <property type="match status" value="1"/>
</dbReference>
<proteinExistence type="predicted"/>
<dbReference type="RefSeq" id="WP_109788291.1">
    <property type="nucleotide sequence ID" value="NZ_AP022612.1"/>
</dbReference>
<reference evidence="2" key="2">
    <citation type="submission" date="2020-02" db="EMBL/GenBank/DDBJ databases">
        <authorList>
            <person name="Matsumoto Y."/>
            <person name="Motooka D."/>
            <person name="Nakamura S."/>
        </authorList>
    </citation>
    <scope>NUCLEOTIDE SEQUENCE</scope>
    <source>
        <strain evidence="2">JCM 13671</strain>
    </source>
</reference>
<reference evidence="2" key="1">
    <citation type="journal article" date="2019" name="Emerg. Microbes Infect.">
        <title>Comprehensive subspecies identification of 175 nontuberculous mycobacteria species based on 7547 genomic profiles.</title>
        <authorList>
            <person name="Matsumoto Y."/>
            <person name="Kinjo T."/>
            <person name="Motooka D."/>
            <person name="Nabeya D."/>
            <person name="Jung N."/>
            <person name="Uechi K."/>
            <person name="Horii T."/>
            <person name="Iida T."/>
            <person name="Fujita J."/>
            <person name="Nakamura S."/>
        </authorList>
    </citation>
    <scope>NUCLEOTIDE SEQUENCE [LARGE SCALE GENOMIC DNA]</scope>
    <source>
        <strain evidence="2">JCM 13671</strain>
    </source>
</reference>
<accession>A0A7I7Y0J0</accession>
<evidence type="ECO:0000313" key="3">
    <source>
        <dbReference type="Proteomes" id="UP000466931"/>
    </source>
</evidence>